<protein>
    <recommendedName>
        <fullName evidence="4">Retrotransposon gag domain-containing protein</fullName>
    </recommendedName>
</protein>
<gene>
    <name evidence="2" type="ORF">DXG03_005763</name>
</gene>
<evidence type="ECO:0000313" key="3">
    <source>
        <dbReference type="Proteomes" id="UP000775547"/>
    </source>
</evidence>
<dbReference type="EMBL" id="JABCKV010003606">
    <property type="protein sequence ID" value="KAG5634683.1"/>
    <property type="molecule type" value="Genomic_DNA"/>
</dbReference>
<feature type="region of interest" description="Disordered" evidence="1">
    <location>
        <begin position="133"/>
        <end position="159"/>
    </location>
</feature>
<feature type="compositionally biased region" description="Low complexity" evidence="1">
    <location>
        <begin position="139"/>
        <end position="156"/>
    </location>
</feature>
<name>A0A9P7FR24_9AGAR</name>
<evidence type="ECO:0000313" key="2">
    <source>
        <dbReference type="EMBL" id="KAG5634683.1"/>
    </source>
</evidence>
<proteinExistence type="predicted"/>
<reference evidence="2" key="2">
    <citation type="submission" date="2021-10" db="EMBL/GenBank/DDBJ databases">
        <title>Phylogenomics reveals ancestral predisposition of the termite-cultivated fungus Termitomyces towards a domesticated lifestyle.</title>
        <authorList>
            <person name="Auxier B."/>
            <person name="Grum-Grzhimaylo A."/>
            <person name="Cardenas M.E."/>
            <person name="Lodge J.D."/>
            <person name="Laessoe T."/>
            <person name="Pedersen O."/>
            <person name="Smith M.E."/>
            <person name="Kuyper T.W."/>
            <person name="Franco-Molano E.A."/>
            <person name="Baroni T.J."/>
            <person name="Aanen D.K."/>
        </authorList>
    </citation>
    <scope>NUCLEOTIDE SEQUENCE</scope>
    <source>
        <strain evidence="2">AP01</strain>
        <tissue evidence="2">Mycelium</tissue>
    </source>
</reference>
<evidence type="ECO:0000256" key="1">
    <source>
        <dbReference type="SAM" id="MobiDB-lite"/>
    </source>
</evidence>
<dbReference type="Proteomes" id="UP000775547">
    <property type="component" value="Unassembled WGS sequence"/>
</dbReference>
<sequence length="226" mass="25898">MAWLQECMDKADEEGLMTDPWPTTKALFDELSLQFQVILECDYAHQKIKHLKQGAIKIDNFMVKFEALVTKSGITNLQAIDLLEQNVNTEIIQALFYQGKQKTVLAEATVEIFQIGHAMEMYRFMKGNQRALGSSGWTSRSSAGGHQQSAGSSNQARAPTATTQYAPMDVDATHTKTKVQYFKCKDYRHFTCDCKQKIDVCSMDHEELRKAFYDEFEEEKREQLKE</sequence>
<evidence type="ECO:0008006" key="4">
    <source>
        <dbReference type="Google" id="ProtNLM"/>
    </source>
</evidence>
<reference evidence="2" key="1">
    <citation type="submission" date="2020-07" db="EMBL/GenBank/DDBJ databases">
        <authorList>
            <person name="Nieuwenhuis M."/>
            <person name="Van De Peppel L.J.J."/>
        </authorList>
    </citation>
    <scope>NUCLEOTIDE SEQUENCE</scope>
    <source>
        <strain evidence="2">AP01</strain>
        <tissue evidence="2">Mycelium</tissue>
    </source>
</reference>
<organism evidence="2 3">
    <name type="scientific">Asterophora parasitica</name>
    <dbReference type="NCBI Taxonomy" id="117018"/>
    <lineage>
        <taxon>Eukaryota</taxon>
        <taxon>Fungi</taxon>
        <taxon>Dikarya</taxon>
        <taxon>Basidiomycota</taxon>
        <taxon>Agaricomycotina</taxon>
        <taxon>Agaricomycetes</taxon>
        <taxon>Agaricomycetidae</taxon>
        <taxon>Agaricales</taxon>
        <taxon>Tricholomatineae</taxon>
        <taxon>Lyophyllaceae</taxon>
        <taxon>Asterophora</taxon>
    </lineage>
</organism>
<accession>A0A9P7FR24</accession>
<keyword evidence="3" id="KW-1185">Reference proteome</keyword>
<dbReference type="AlphaFoldDB" id="A0A9P7FR24"/>
<comment type="caution">
    <text evidence="2">The sequence shown here is derived from an EMBL/GenBank/DDBJ whole genome shotgun (WGS) entry which is preliminary data.</text>
</comment>
<dbReference type="OrthoDB" id="3118566at2759"/>